<keyword evidence="9" id="KW-0560">Oxidoreductase</keyword>
<feature type="transmembrane region" description="Helical" evidence="14">
    <location>
        <begin position="119"/>
        <end position="140"/>
    </location>
</feature>
<keyword evidence="12" id="KW-0325">Glycoprotein</keyword>
<feature type="transmembrane region" description="Helical" evidence="14">
    <location>
        <begin position="146"/>
        <end position="166"/>
    </location>
</feature>
<evidence type="ECO:0000256" key="7">
    <source>
        <dbReference type="ARBA" id="ARBA00022982"/>
    </source>
</evidence>
<evidence type="ECO:0000256" key="13">
    <source>
        <dbReference type="ARBA" id="ARBA00048483"/>
    </source>
</evidence>
<dbReference type="CDD" id="cd06186">
    <property type="entry name" value="NOX_Duox_like_FAD_NADP"/>
    <property type="match status" value="1"/>
</dbReference>
<name>A0AAD4M062_9AGAM</name>
<dbReference type="Pfam" id="PF01794">
    <property type="entry name" value="Ferric_reduct"/>
    <property type="match status" value="1"/>
</dbReference>
<comment type="catalytic activity">
    <reaction evidence="13">
        <text>2 a Fe(II)-siderophore + NADP(+) + H(+) = 2 a Fe(III)-siderophore + NADPH</text>
        <dbReference type="Rhea" id="RHEA:28795"/>
        <dbReference type="Rhea" id="RHEA-COMP:11342"/>
        <dbReference type="Rhea" id="RHEA-COMP:11344"/>
        <dbReference type="ChEBI" id="CHEBI:15378"/>
        <dbReference type="ChEBI" id="CHEBI:29033"/>
        <dbReference type="ChEBI" id="CHEBI:29034"/>
        <dbReference type="ChEBI" id="CHEBI:57783"/>
        <dbReference type="ChEBI" id="CHEBI:58349"/>
        <dbReference type="EC" id="1.16.1.9"/>
    </reaction>
</comment>
<keyword evidence="8 14" id="KW-1133">Transmembrane helix</keyword>
<dbReference type="SFLD" id="SFLDG01168">
    <property type="entry name" value="Ferric_reductase_subgroup_(FRE"/>
    <property type="match status" value="1"/>
</dbReference>
<dbReference type="InterPro" id="IPR013130">
    <property type="entry name" value="Fe3_Rdtase_TM_dom"/>
</dbReference>
<evidence type="ECO:0000256" key="4">
    <source>
        <dbReference type="ARBA" id="ARBA00022448"/>
    </source>
</evidence>
<dbReference type="GO" id="GO:0015677">
    <property type="term" value="P:copper ion import"/>
    <property type="evidence" value="ECO:0007669"/>
    <property type="project" value="TreeGrafter"/>
</dbReference>
<comment type="similarity">
    <text evidence="2">Belongs to the ferric reductase (FRE) family.</text>
</comment>
<evidence type="ECO:0000256" key="10">
    <source>
        <dbReference type="ARBA" id="ARBA00023065"/>
    </source>
</evidence>
<accession>A0AAD4M062</accession>
<protein>
    <recommendedName>
        <fullName evidence="3">ferric-chelate reductase (NADPH)</fullName>
        <ecNumber evidence="3">1.16.1.9</ecNumber>
    </recommendedName>
</protein>
<dbReference type="EC" id="1.16.1.9" evidence="3"/>
<dbReference type="AlphaFoldDB" id="A0AAD4M062"/>
<dbReference type="EMBL" id="WTXG01000061">
    <property type="protein sequence ID" value="KAI0295169.1"/>
    <property type="molecule type" value="Genomic_DNA"/>
</dbReference>
<evidence type="ECO:0000313" key="16">
    <source>
        <dbReference type="EMBL" id="KAI0295169.1"/>
    </source>
</evidence>
<dbReference type="Pfam" id="PF08030">
    <property type="entry name" value="NAD_binding_6"/>
    <property type="match status" value="1"/>
</dbReference>
<dbReference type="InterPro" id="IPR017927">
    <property type="entry name" value="FAD-bd_FR_type"/>
</dbReference>
<dbReference type="PANTHER" id="PTHR32361">
    <property type="entry name" value="FERRIC/CUPRIC REDUCTASE TRANSMEMBRANE COMPONENT"/>
    <property type="match status" value="1"/>
</dbReference>
<keyword evidence="7" id="KW-0249">Electron transport</keyword>
<evidence type="ECO:0000256" key="6">
    <source>
        <dbReference type="ARBA" id="ARBA00022692"/>
    </source>
</evidence>
<proteinExistence type="inferred from homology"/>
<evidence type="ECO:0000256" key="11">
    <source>
        <dbReference type="ARBA" id="ARBA00023136"/>
    </source>
</evidence>
<feature type="transmembrane region" description="Helical" evidence="14">
    <location>
        <begin position="186"/>
        <end position="203"/>
    </location>
</feature>
<comment type="caution">
    <text evidence="16">The sequence shown here is derived from an EMBL/GenBank/DDBJ whole genome shotgun (WGS) entry which is preliminary data.</text>
</comment>
<evidence type="ECO:0000313" key="17">
    <source>
        <dbReference type="Proteomes" id="UP001203297"/>
    </source>
</evidence>
<dbReference type="InterPro" id="IPR039261">
    <property type="entry name" value="FNR_nucleotide-bd"/>
</dbReference>
<feature type="transmembrane region" description="Helical" evidence="14">
    <location>
        <begin position="33"/>
        <end position="53"/>
    </location>
</feature>
<dbReference type="InterPro" id="IPR013121">
    <property type="entry name" value="Fe_red_NAD-bd_6"/>
</dbReference>
<evidence type="ECO:0000256" key="1">
    <source>
        <dbReference type="ARBA" id="ARBA00004651"/>
    </source>
</evidence>
<sequence length="581" mass="64741">MSDFGPPPVIPPQFQIYNSYVEDPKWQRLFTEIWAGCLGLAIVLSLPALYRALRKGRMFTGLFGVWEDIRGQGYVPARVISTKEGVPTQERSRVLDYLTIFRSILLWSPLGFELNLGQVIVVVLYFTVVIICIVTHAPLMDNPNRAGFLALAQLPIVFLFATKNSLLSLLLGPGNGYEKLNYIHRWSGRGLFLGAVIHGSLWIRNHIQYHLPVLGPQKETSGVAALSLLCIIVLSSVRPVRIYLRQIFFYLHVLTYVSFFVTICYHTIYARPWIYPPLAFYGLDLLMRLFRFRIKDAELTPLKNMTIIHVDDCDGGWEAGQHVQLRIFFGGRVFESHPLTIANAPASISCLSSRSIVLGARVTGDWTRALNRYASAEQERIARENSEKVDAVRVPVHVTIDGPYGGCSLDLGEYENVFLVAGGAGVTFTLGLLDDLVGRVVRHQRARGERTRRVEFAWAIRSFGNIDWFAPMLMDIANTAAESSLDLHISIFVTCLCDPEAVPPLPNSIVTIIRPNVEQLLSQVLRVKMMWRMGTGRGGVGVCASGPESLTRETANAVAILAPVHARRVGGIALHTEVFSL</sequence>
<organism evidence="16 17">
    <name type="scientific">Multifurca ochricompacta</name>
    <dbReference type="NCBI Taxonomy" id="376703"/>
    <lineage>
        <taxon>Eukaryota</taxon>
        <taxon>Fungi</taxon>
        <taxon>Dikarya</taxon>
        <taxon>Basidiomycota</taxon>
        <taxon>Agaricomycotina</taxon>
        <taxon>Agaricomycetes</taxon>
        <taxon>Russulales</taxon>
        <taxon>Russulaceae</taxon>
        <taxon>Multifurca</taxon>
    </lineage>
</organism>
<dbReference type="PROSITE" id="PS51384">
    <property type="entry name" value="FAD_FR"/>
    <property type="match status" value="1"/>
</dbReference>
<comment type="subcellular location">
    <subcellularLocation>
        <location evidence="1">Cell membrane</location>
        <topology evidence="1">Multi-pass membrane protein</topology>
    </subcellularLocation>
</comment>
<keyword evidence="4" id="KW-0813">Transport</keyword>
<dbReference type="Proteomes" id="UP001203297">
    <property type="component" value="Unassembled WGS sequence"/>
</dbReference>
<evidence type="ECO:0000259" key="15">
    <source>
        <dbReference type="PROSITE" id="PS51384"/>
    </source>
</evidence>
<feature type="transmembrane region" description="Helical" evidence="14">
    <location>
        <begin position="223"/>
        <end position="240"/>
    </location>
</feature>
<feature type="transmembrane region" description="Helical" evidence="14">
    <location>
        <begin position="247"/>
        <end position="268"/>
    </location>
</feature>
<dbReference type="GO" id="GO:0005886">
    <property type="term" value="C:plasma membrane"/>
    <property type="evidence" value="ECO:0007669"/>
    <property type="project" value="UniProtKB-SubCell"/>
</dbReference>
<dbReference type="InterPro" id="IPR013112">
    <property type="entry name" value="FAD-bd_8"/>
</dbReference>
<keyword evidence="5" id="KW-1003">Cell membrane</keyword>
<keyword evidence="10" id="KW-0406">Ion transport</keyword>
<evidence type="ECO:0000256" key="2">
    <source>
        <dbReference type="ARBA" id="ARBA00006278"/>
    </source>
</evidence>
<keyword evidence="6 14" id="KW-0812">Transmembrane</keyword>
<evidence type="ECO:0000256" key="5">
    <source>
        <dbReference type="ARBA" id="ARBA00022475"/>
    </source>
</evidence>
<keyword evidence="11 14" id="KW-0472">Membrane</keyword>
<dbReference type="GO" id="GO:0052851">
    <property type="term" value="F:ferric-chelate reductase (NADPH) activity"/>
    <property type="evidence" value="ECO:0007669"/>
    <property type="project" value="UniProtKB-EC"/>
</dbReference>
<reference evidence="16" key="1">
    <citation type="journal article" date="2022" name="New Phytol.">
        <title>Evolutionary transition to the ectomycorrhizal habit in the genomes of a hyperdiverse lineage of mushroom-forming fungi.</title>
        <authorList>
            <person name="Looney B."/>
            <person name="Miyauchi S."/>
            <person name="Morin E."/>
            <person name="Drula E."/>
            <person name="Courty P.E."/>
            <person name="Kohler A."/>
            <person name="Kuo A."/>
            <person name="LaButti K."/>
            <person name="Pangilinan J."/>
            <person name="Lipzen A."/>
            <person name="Riley R."/>
            <person name="Andreopoulos W."/>
            <person name="He G."/>
            <person name="Johnson J."/>
            <person name="Nolan M."/>
            <person name="Tritt A."/>
            <person name="Barry K.W."/>
            <person name="Grigoriev I.V."/>
            <person name="Nagy L.G."/>
            <person name="Hibbett D."/>
            <person name="Henrissat B."/>
            <person name="Matheny P.B."/>
            <person name="Labbe J."/>
            <person name="Martin F.M."/>
        </authorList>
    </citation>
    <scope>NUCLEOTIDE SEQUENCE</scope>
    <source>
        <strain evidence="16">BPL690</strain>
    </source>
</reference>
<evidence type="ECO:0000256" key="14">
    <source>
        <dbReference type="SAM" id="Phobius"/>
    </source>
</evidence>
<feature type="domain" description="FAD-binding FR-type" evidence="15">
    <location>
        <begin position="287"/>
        <end position="410"/>
    </location>
</feature>
<evidence type="ECO:0000256" key="8">
    <source>
        <dbReference type="ARBA" id="ARBA00022989"/>
    </source>
</evidence>
<evidence type="ECO:0000256" key="9">
    <source>
        <dbReference type="ARBA" id="ARBA00023002"/>
    </source>
</evidence>
<dbReference type="Gene3D" id="3.40.50.80">
    <property type="entry name" value="Nucleotide-binding domain of ferredoxin-NADP reductase (FNR) module"/>
    <property type="match status" value="1"/>
</dbReference>
<keyword evidence="17" id="KW-1185">Reference proteome</keyword>
<evidence type="ECO:0000256" key="3">
    <source>
        <dbReference type="ARBA" id="ARBA00012668"/>
    </source>
</evidence>
<dbReference type="Pfam" id="PF08022">
    <property type="entry name" value="FAD_binding_8"/>
    <property type="match status" value="1"/>
</dbReference>
<dbReference type="GO" id="GO:0006879">
    <property type="term" value="P:intracellular iron ion homeostasis"/>
    <property type="evidence" value="ECO:0007669"/>
    <property type="project" value="TreeGrafter"/>
</dbReference>
<dbReference type="SUPFAM" id="SSF63380">
    <property type="entry name" value="Riboflavin synthase domain-like"/>
    <property type="match status" value="1"/>
</dbReference>
<dbReference type="InterPro" id="IPR051410">
    <property type="entry name" value="Ferric/Cupric_Reductase"/>
</dbReference>
<evidence type="ECO:0000256" key="12">
    <source>
        <dbReference type="ARBA" id="ARBA00023180"/>
    </source>
</evidence>
<dbReference type="SUPFAM" id="SSF52343">
    <property type="entry name" value="Ferredoxin reductase-like, C-terminal NADP-linked domain"/>
    <property type="match status" value="1"/>
</dbReference>
<dbReference type="GO" id="GO:0006826">
    <property type="term" value="P:iron ion transport"/>
    <property type="evidence" value="ECO:0007669"/>
    <property type="project" value="UniProtKB-ARBA"/>
</dbReference>
<dbReference type="PANTHER" id="PTHR32361:SF9">
    <property type="entry name" value="FERRIC REDUCTASE TRANSMEMBRANE COMPONENT 3-RELATED"/>
    <property type="match status" value="1"/>
</dbReference>
<dbReference type="SFLD" id="SFLDS00052">
    <property type="entry name" value="Ferric_Reductase_Domain"/>
    <property type="match status" value="1"/>
</dbReference>
<gene>
    <name evidence="16" type="ORF">B0F90DRAFT_1913139</name>
</gene>
<dbReference type="InterPro" id="IPR017938">
    <property type="entry name" value="Riboflavin_synthase-like_b-brl"/>
</dbReference>